<proteinExistence type="predicted"/>
<feature type="transmembrane region" description="Helical" evidence="1">
    <location>
        <begin position="599"/>
        <end position="619"/>
    </location>
</feature>
<dbReference type="OrthoDB" id="372334at2759"/>
<keyword evidence="1" id="KW-0472">Membrane</keyword>
<dbReference type="Proteomes" id="UP000195521">
    <property type="component" value="Unassembled WGS sequence"/>
</dbReference>
<accession>A0A1Y1JHX2</accession>
<feature type="transmembrane region" description="Helical" evidence="1">
    <location>
        <begin position="89"/>
        <end position="115"/>
    </location>
</feature>
<organism evidence="2 3">
    <name type="scientific">Plasmodium gonderi</name>
    <dbReference type="NCBI Taxonomy" id="77519"/>
    <lineage>
        <taxon>Eukaryota</taxon>
        <taxon>Sar</taxon>
        <taxon>Alveolata</taxon>
        <taxon>Apicomplexa</taxon>
        <taxon>Aconoidasida</taxon>
        <taxon>Haemosporida</taxon>
        <taxon>Plasmodiidae</taxon>
        <taxon>Plasmodium</taxon>
        <taxon>Plasmodium (Plasmodium)</taxon>
    </lineage>
</organism>
<dbReference type="RefSeq" id="XP_028543847.1">
    <property type="nucleotide sequence ID" value="XM_028688046.1"/>
</dbReference>
<dbReference type="GeneID" id="39747977"/>
<feature type="transmembrane region" description="Helical" evidence="1">
    <location>
        <begin position="673"/>
        <end position="694"/>
    </location>
</feature>
<feature type="transmembrane region" description="Helical" evidence="1">
    <location>
        <begin position="1201"/>
        <end position="1220"/>
    </location>
</feature>
<feature type="transmembrane region" description="Helical" evidence="1">
    <location>
        <begin position="1105"/>
        <end position="1124"/>
    </location>
</feature>
<gene>
    <name evidence="2" type="ORF">PGO_100110</name>
</gene>
<feature type="transmembrane region" description="Helical" evidence="1">
    <location>
        <begin position="20"/>
        <end position="39"/>
    </location>
</feature>
<feature type="transmembrane region" description="Helical" evidence="1">
    <location>
        <begin position="1074"/>
        <end position="1093"/>
    </location>
</feature>
<reference evidence="3" key="1">
    <citation type="submission" date="2017-04" db="EMBL/GenBank/DDBJ databases">
        <title>Plasmodium gonderi genome.</title>
        <authorList>
            <person name="Arisue N."/>
            <person name="Honma H."/>
            <person name="Kawai S."/>
            <person name="Tougan T."/>
            <person name="Tanabe K."/>
            <person name="Horii T."/>
        </authorList>
    </citation>
    <scope>NUCLEOTIDE SEQUENCE [LARGE SCALE GENOMIC DNA]</scope>
    <source>
        <strain evidence="3">ATCC 30045</strain>
    </source>
</reference>
<comment type="caution">
    <text evidence="2">The sequence shown here is derived from an EMBL/GenBank/DDBJ whole genome shotgun (WGS) entry which is preliminary data.</text>
</comment>
<dbReference type="AlphaFoldDB" id="A0A1Y1JHX2"/>
<dbReference type="EMBL" id="BDQF01000011">
    <property type="protein sequence ID" value="GAW81258.1"/>
    <property type="molecule type" value="Genomic_DNA"/>
</dbReference>
<keyword evidence="3" id="KW-1185">Reference proteome</keyword>
<keyword evidence="1" id="KW-1133">Transmembrane helix</keyword>
<evidence type="ECO:0000256" key="1">
    <source>
        <dbReference type="SAM" id="Phobius"/>
    </source>
</evidence>
<feature type="transmembrane region" description="Helical" evidence="1">
    <location>
        <begin position="1170"/>
        <end position="1189"/>
    </location>
</feature>
<feature type="transmembrane region" description="Helical" evidence="1">
    <location>
        <begin position="1043"/>
        <end position="1062"/>
    </location>
</feature>
<feature type="transmembrane region" description="Helical" evidence="1">
    <location>
        <begin position="706"/>
        <end position="726"/>
    </location>
</feature>
<keyword evidence="1" id="KW-0812">Transmembrane</keyword>
<evidence type="ECO:0000313" key="3">
    <source>
        <dbReference type="Proteomes" id="UP000195521"/>
    </source>
</evidence>
<evidence type="ECO:0000313" key="2">
    <source>
        <dbReference type="EMBL" id="GAW81258.1"/>
    </source>
</evidence>
<name>A0A1Y1JHX2_PLAGO</name>
<protein>
    <submittedName>
        <fullName evidence="2">Uncharacterized protein</fullName>
    </submittedName>
</protein>
<dbReference type="OMA" id="VNIMIIN"/>
<sequence length="1226" mass="146405">MLKEKLLNFMNYYYFIENYYIYHILFLYIFFLRITYTYAEITISHFFTFLLNKYENIESSKEEENFFYYFTHFFNFNNKNDDKFLNTKLFVVVYLPICLKCFYTLFFDYIAYYVYIRYYLEKINNNFKKIYYSSTSYEKESNDINENLFYKRNKDGFSRRISKRKKSVNDICVKRLSDMSLYQCRKYMIRKNKTYSIWQRKKKLKLDKRKHRKSTTKKSTCKEEAKKKNVRIKFITCRNSFIKNNLLRKDIRCPHGNKLFHNIFENKRNIFFRRKQKKRNKIEIRNFSPISPTDERIKRKNEKCTLNKLYSNIQNKYNFDGNISHGEKIIDSMICNNTLDSINETERDKDMCINKRVQNFSEHMNYDTSIVEINSCTPNSLTGCSNEEELQLLKFRLEKKETRNYVKLGDEKNDTITSDFASYFENRNVDYSEFNASTPHEYNNENRNYEEIHFKNFNENMMCISKTLGYYDYEDTEKCNHCNGHENSSIQKDSQSLAIVDNMGSTNKDTKRENVNNPYDKEKKIKKSYKTLRGSLKMGYLFKDSCDLTENNMGSGENNDYYYYYNKFKNFNYGKRDNSHNVRELINNRINAEYYHLKLNILILSCIIIQVFNACILILISNNFIRKKEQIFFFCFLYSLLESVTDVISENIFFLCGKLTNIYKKEFSLNAIYVIQVISKMILSLSTIFIYFIYHIFVILYEQVNIMIINTFIKTLSIFILSFIFLKNKDNIFNYDDIKQFENVTCKKQEKFGRIIELSKINCKENGSVKINIKEGGGTGNCYKSEDKTKNSSSDDEEVNYNVKKDATKVNSNDNLCIKNTDFDRGIFSNTLYNDKYYGDYFNFSKNTYFNEKLLNNEFVLNESTKKGQYVNPFCVISKHIAESLNFFKILSRLKNYILKKENNINYNHNYTLLTVHDSKCDERNTSIFFRNKREHKIVIPLLGGIKNFFNISDRFSFYSGIQNSGIAKYNSIIEKDVAYLNRKKKKKLLNSGQLKEDIYNINNMNSISSLSSMNSLRREKKKNIIISYPIKLLLNNLNFSNIFYICLLLIIPTFDRIFLNYKIKNITLDLHCYCYLNFASYVTDLVGLYLYISYFNEESYASSIFLSSLINIFLMSFRVFFLHNGFNHICLLFLETILKSLHKTFFYMPIYILVTKVYIKNIHNLMCSFYSSILDASSFASYYFEYLILSYYNIEDSRNVFILVYIIFLVLHLSSLIVISKLKKT</sequence>